<dbReference type="Gene3D" id="1.20.120.1870">
    <property type="entry name" value="Fic/DOC protein, Fido domain"/>
    <property type="match status" value="1"/>
</dbReference>
<gene>
    <name evidence="2" type="ORF">CS006_09300</name>
</gene>
<reference evidence="2 3" key="1">
    <citation type="submission" date="2017-10" db="EMBL/GenBank/DDBJ databases">
        <title>Draft genome sequences of strains TRE 1, TRE 9, TRE H and TRI 7, isolated from tamarins, belonging to four potential novel Bifidobacterium species.</title>
        <authorList>
            <person name="Mattarelli P."/>
            <person name="Modesto M."/>
            <person name="Puglisi E."/>
            <person name="Morelli L."/>
            <person name="Spezio C."/>
            <person name="Bonetti A."/>
            <person name="Sandri C."/>
        </authorList>
    </citation>
    <scope>NUCLEOTIDE SEQUENCE [LARGE SCALE GENOMIC DNA]</scope>
    <source>
        <strain evidence="3">TRE1</strain>
    </source>
</reference>
<comment type="caution">
    <text evidence="2">The sequence shown here is derived from an EMBL/GenBank/DDBJ whole genome shotgun (WGS) entry which is preliminary data.</text>
</comment>
<dbReference type="InterPro" id="IPR053737">
    <property type="entry name" value="Type_II_TA_Toxin"/>
</dbReference>
<evidence type="ECO:0000313" key="2">
    <source>
        <dbReference type="EMBL" id="PJM72745.1"/>
    </source>
</evidence>
<dbReference type="Proteomes" id="UP000229095">
    <property type="component" value="Unassembled WGS sequence"/>
</dbReference>
<organism evidence="2 3">
    <name type="scientific">Bifidobacterium primatium</name>
    <dbReference type="NCBI Taxonomy" id="2045438"/>
    <lineage>
        <taxon>Bacteria</taxon>
        <taxon>Bacillati</taxon>
        <taxon>Actinomycetota</taxon>
        <taxon>Actinomycetes</taxon>
        <taxon>Bifidobacteriales</taxon>
        <taxon>Bifidobacteriaceae</taxon>
        <taxon>Bifidobacterium</taxon>
    </lineage>
</organism>
<dbReference type="RefSeq" id="WP_100511531.1">
    <property type="nucleotide sequence ID" value="NZ_PEBI01000004.1"/>
</dbReference>
<proteinExistence type="predicted"/>
<name>A0A2M9H7H9_9BIFI</name>
<dbReference type="Pfam" id="PF02661">
    <property type="entry name" value="Fic"/>
    <property type="match status" value="1"/>
</dbReference>
<protein>
    <recommendedName>
        <fullName evidence="1">Fido domain-containing protein</fullName>
    </recommendedName>
</protein>
<evidence type="ECO:0000259" key="1">
    <source>
        <dbReference type="PROSITE" id="PS51459"/>
    </source>
</evidence>
<dbReference type="PROSITE" id="PS51459">
    <property type="entry name" value="FIDO"/>
    <property type="match status" value="1"/>
</dbReference>
<dbReference type="EMBL" id="PEBI01000004">
    <property type="protein sequence ID" value="PJM72745.1"/>
    <property type="molecule type" value="Genomic_DNA"/>
</dbReference>
<sequence>MMEGEHIDWRSVAPPIVFESQAVMEAFAEMVYDIHTKTVQHAGFDLSPTDEDRYKQEKLEQIESVLYPIFSIIYGQPPSERYADIFEQIGRLAEHLAGDHIFPDGNKRTTMQISLGLLNLADIRLVGIPDTDDT</sequence>
<dbReference type="OrthoDB" id="9802752at2"/>
<dbReference type="InterPro" id="IPR003812">
    <property type="entry name" value="Fido"/>
</dbReference>
<evidence type="ECO:0000313" key="3">
    <source>
        <dbReference type="Proteomes" id="UP000229095"/>
    </source>
</evidence>
<keyword evidence="3" id="KW-1185">Reference proteome</keyword>
<dbReference type="AlphaFoldDB" id="A0A2M9H7H9"/>
<feature type="domain" description="Fido" evidence="1">
    <location>
        <begin position="26"/>
        <end position="134"/>
    </location>
</feature>
<accession>A0A2M9H7H9</accession>